<reference evidence="1" key="1">
    <citation type="submission" date="2022-07" db="EMBL/GenBank/DDBJ databases">
        <title>Phylogenomic reconstructions and comparative analyses of Kickxellomycotina fungi.</title>
        <authorList>
            <person name="Reynolds N.K."/>
            <person name="Stajich J.E."/>
            <person name="Barry K."/>
            <person name="Grigoriev I.V."/>
            <person name="Crous P."/>
            <person name="Smith M.E."/>
        </authorList>
    </citation>
    <scope>NUCLEOTIDE SEQUENCE</scope>
    <source>
        <strain evidence="1">RSA 1196</strain>
    </source>
</reference>
<gene>
    <name evidence="1" type="ORF">IWQ62_006163</name>
</gene>
<name>A0A9W8AIB5_9FUNG</name>
<accession>A0A9W8AIB5</accession>
<protein>
    <submittedName>
        <fullName evidence="1">Uncharacterized protein</fullName>
    </submittedName>
</protein>
<dbReference type="Proteomes" id="UP001150925">
    <property type="component" value="Unassembled WGS sequence"/>
</dbReference>
<evidence type="ECO:0000313" key="1">
    <source>
        <dbReference type="EMBL" id="KAJ1952714.1"/>
    </source>
</evidence>
<dbReference type="OrthoDB" id="2123547at2759"/>
<keyword evidence="2" id="KW-1185">Reference proteome</keyword>
<proteinExistence type="predicted"/>
<organism evidence="1 2">
    <name type="scientific">Dispira parvispora</name>
    <dbReference type="NCBI Taxonomy" id="1520584"/>
    <lineage>
        <taxon>Eukaryota</taxon>
        <taxon>Fungi</taxon>
        <taxon>Fungi incertae sedis</taxon>
        <taxon>Zoopagomycota</taxon>
        <taxon>Kickxellomycotina</taxon>
        <taxon>Dimargaritomycetes</taxon>
        <taxon>Dimargaritales</taxon>
        <taxon>Dimargaritaceae</taxon>
        <taxon>Dispira</taxon>
    </lineage>
</organism>
<comment type="caution">
    <text evidence="1">The sequence shown here is derived from an EMBL/GenBank/DDBJ whole genome shotgun (WGS) entry which is preliminary data.</text>
</comment>
<dbReference type="AlphaFoldDB" id="A0A9W8AIB5"/>
<sequence>MALPRLGATAGHRMYSSTEAHEPIQRLQLPEKVEPAQRAGYFDQVYTDLMATLRQNVRHNQPAFSHLNNLVNFATTAEAVKKLPELLKLWHAQRHRITHYTTNTLIFRSCQAGVPEVALQVLSDRLTFGQQPTANYLHRLMRSFGEQSLEVSRAKNFQPKSYVKALDNMFQTFALFEFYEFPYTAESYSILISYCSQSQNKEAFRRASVTAAEALDHPTPLIDLEAATLLKQACEVHGDKEKSAYLDSVIQKLSQ</sequence>
<evidence type="ECO:0000313" key="2">
    <source>
        <dbReference type="Proteomes" id="UP001150925"/>
    </source>
</evidence>
<dbReference type="EMBL" id="JANBPY010003104">
    <property type="protein sequence ID" value="KAJ1952714.1"/>
    <property type="molecule type" value="Genomic_DNA"/>
</dbReference>